<evidence type="ECO:0000259" key="2">
    <source>
        <dbReference type="PROSITE" id="PS51352"/>
    </source>
</evidence>
<feature type="domain" description="Thioredoxin" evidence="2">
    <location>
        <begin position="33"/>
        <end position="187"/>
    </location>
</feature>
<dbReference type="SUPFAM" id="SSF52833">
    <property type="entry name" value="Thioredoxin-like"/>
    <property type="match status" value="1"/>
</dbReference>
<name>A0ABX8BBU8_9BACT</name>
<dbReference type="InterPro" id="IPR036249">
    <property type="entry name" value="Thioredoxin-like_sf"/>
</dbReference>
<dbReference type="Gene3D" id="3.40.30.10">
    <property type="entry name" value="Glutaredoxin"/>
    <property type="match status" value="1"/>
</dbReference>
<evidence type="ECO:0000256" key="1">
    <source>
        <dbReference type="SAM" id="SignalP"/>
    </source>
</evidence>
<accession>A0ABX8BBU8</accession>
<feature type="signal peptide" evidence="1">
    <location>
        <begin position="1"/>
        <end position="31"/>
    </location>
</feature>
<protein>
    <submittedName>
        <fullName evidence="3">Thioredoxin family protein</fullName>
    </submittedName>
</protein>
<dbReference type="Proteomes" id="UP000676506">
    <property type="component" value="Chromosome 1"/>
</dbReference>
<dbReference type="PANTHER" id="PTHR43640:SF1">
    <property type="entry name" value="THIOREDOXIN-DEPENDENT PEROXIREDOXIN"/>
    <property type="match status" value="1"/>
</dbReference>
<organism evidence="3 4">
    <name type="scientific">Chloracidobacterium validum</name>
    <dbReference type="NCBI Taxonomy" id="2821543"/>
    <lineage>
        <taxon>Bacteria</taxon>
        <taxon>Pseudomonadati</taxon>
        <taxon>Acidobacteriota</taxon>
        <taxon>Terriglobia</taxon>
        <taxon>Terriglobales</taxon>
        <taxon>Acidobacteriaceae</taxon>
        <taxon>Chloracidobacterium</taxon>
    </lineage>
</organism>
<proteinExistence type="predicted"/>
<dbReference type="InterPro" id="IPR013766">
    <property type="entry name" value="Thioredoxin_domain"/>
</dbReference>
<dbReference type="PROSITE" id="PS51257">
    <property type="entry name" value="PROKAR_LIPOPROTEIN"/>
    <property type="match status" value="1"/>
</dbReference>
<evidence type="ECO:0000313" key="4">
    <source>
        <dbReference type="Proteomes" id="UP000676506"/>
    </source>
</evidence>
<dbReference type="CDD" id="cd02969">
    <property type="entry name" value="PRX_like1"/>
    <property type="match status" value="1"/>
</dbReference>
<dbReference type="InterPro" id="IPR047262">
    <property type="entry name" value="PRX-like1"/>
</dbReference>
<dbReference type="RefSeq" id="WP_211429141.1">
    <property type="nucleotide sequence ID" value="NZ_CP072648.1"/>
</dbReference>
<keyword evidence="4" id="KW-1185">Reference proteome</keyword>
<feature type="chain" id="PRO_5046444951" evidence="1">
    <location>
        <begin position="32"/>
        <end position="209"/>
    </location>
</feature>
<reference evidence="3 4" key="1">
    <citation type="submission" date="2021-03" db="EMBL/GenBank/DDBJ databases">
        <title>Genomic and phenotypic characterization of Chloracidobacterium isolates provides evidence for multiple species.</title>
        <authorList>
            <person name="Saini M.K."/>
            <person name="Costas A.M.G."/>
            <person name="Tank M."/>
            <person name="Bryant D.A."/>
        </authorList>
    </citation>
    <scope>NUCLEOTIDE SEQUENCE [LARGE SCALE GENOMIC DNA]</scope>
    <source>
        <strain evidence="3 4">BV2-C</strain>
    </source>
</reference>
<dbReference type="PANTHER" id="PTHR43640">
    <property type="entry name" value="OS07G0260300 PROTEIN"/>
    <property type="match status" value="1"/>
</dbReference>
<dbReference type="PROSITE" id="PS51352">
    <property type="entry name" value="THIOREDOXIN_2"/>
    <property type="match status" value="1"/>
</dbReference>
<dbReference type="Pfam" id="PF08534">
    <property type="entry name" value="Redoxin"/>
    <property type="match status" value="1"/>
</dbReference>
<dbReference type="InterPro" id="IPR013740">
    <property type="entry name" value="Redoxin"/>
</dbReference>
<keyword evidence="1" id="KW-0732">Signal</keyword>
<gene>
    <name evidence="3" type="ORF">J8C06_02085</name>
</gene>
<dbReference type="EMBL" id="CP072648">
    <property type="protein sequence ID" value="QUW03250.1"/>
    <property type="molecule type" value="Genomic_DNA"/>
</dbReference>
<sequence>MKSTFKRASVFCALAAALFVAACTAVNTATAAPPAGAPAPAFTAVDSNGKKHSLSDFKGKIVVLEWVNFDCPFVVRHYKSGNMQALQRKYTAKGVVWLSINSSAAGKQGHFAPAEINAKIKERNAAPTAYLIDTEGTIGKAYGAKTTPHMYVIDQAGNLVYQGAIDDSVSTDANEKAKVNYVEAALEAVMAGKPVATPTTKPYGCSVKY</sequence>
<evidence type="ECO:0000313" key="3">
    <source>
        <dbReference type="EMBL" id="QUW03250.1"/>
    </source>
</evidence>